<protein>
    <recommendedName>
        <fullName evidence="3">Muconolactone isomerase domain-containing protein</fullName>
    </recommendedName>
</protein>
<comment type="caution">
    <text evidence="1">The sequence shown here is derived from an EMBL/GenBank/DDBJ whole genome shotgun (WGS) entry which is preliminary data.</text>
</comment>
<proteinExistence type="predicted"/>
<name>A0A4R4E210_9BACT</name>
<evidence type="ECO:0008006" key="3">
    <source>
        <dbReference type="Google" id="ProtNLM"/>
    </source>
</evidence>
<organism evidence="1 2">
    <name type="scientific">Flaviaesturariibacter aridisoli</name>
    <dbReference type="NCBI Taxonomy" id="2545761"/>
    <lineage>
        <taxon>Bacteria</taxon>
        <taxon>Pseudomonadati</taxon>
        <taxon>Bacteroidota</taxon>
        <taxon>Chitinophagia</taxon>
        <taxon>Chitinophagales</taxon>
        <taxon>Chitinophagaceae</taxon>
        <taxon>Flaviaestuariibacter</taxon>
    </lineage>
</organism>
<dbReference type="OrthoDB" id="674301at2"/>
<accession>A0A4R4E210</accession>
<reference evidence="1 2" key="1">
    <citation type="submission" date="2019-03" db="EMBL/GenBank/DDBJ databases">
        <authorList>
            <person name="Kim M.K.M."/>
        </authorList>
    </citation>
    <scope>NUCLEOTIDE SEQUENCE [LARGE SCALE GENOMIC DNA]</scope>
    <source>
        <strain evidence="1 2">17J68-15</strain>
    </source>
</reference>
<evidence type="ECO:0000313" key="2">
    <source>
        <dbReference type="Proteomes" id="UP000295164"/>
    </source>
</evidence>
<gene>
    <name evidence="1" type="ORF">E0486_13105</name>
</gene>
<evidence type="ECO:0000313" key="1">
    <source>
        <dbReference type="EMBL" id="TCZ69107.1"/>
    </source>
</evidence>
<dbReference type="Proteomes" id="UP000295164">
    <property type="component" value="Unassembled WGS sequence"/>
</dbReference>
<dbReference type="RefSeq" id="WP_131852627.1">
    <property type="nucleotide sequence ID" value="NZ_SKFH01000023.1"/>
</dbReference>
<sequence>MKKYQAIIQFQWNDQAAAVIEEHRAYINELIDDQVIEHYVVSMETQQAWVTINAESKEEAQEVLDHSPFSRFWTVELNELFLWDGVGYRLPAVQLN</sequence>
<dbReference type="EMBL" id="SKFH01000023">
    <property type="protein sequence ID" value="TCZ69107.1"/>
    <property type="molecule type" value="Genomic_DNA"/>
</dbReference>
<dbReference type="AlphaFoldDB" id="A0A4R4E210"/>
<dbReference type="Gene3D" id="3.30.70.1060">
    <property type="entry name" value="Dimeric alpha+beta barrel"/>
    <property type="match status" value="1"/>
</dbReference>
<keyword evidence="2" id="KW-1185">Reference proteome</keyword>